<dbReference type="Proteomes" id="UP000813461">
    <property type="component" value="Unassembled WGS sequence"/>
</dbReference>
<dbReference type="AlphaFoldDB" id="A0A8K0R0S5"/>
<gene>
    <name evidence="1" type="ORF">FB567DRAFT_582153</name>
</gene>
<evidence type="ECO:0000313" key="2">
    <source>
        <dbReference type="Proteomes" id="UP000813461"/>
    </source>
</evidence>
<organism evidence="1 2">
    <name type="scientific">Paraphoma chrysanthemicola</name>
    <dbReference type="NCBI Taxonomy" id="798071"/>
    <lineage>
        <taxon>Eukaryota</taxon>
        <taxon>Fungi</taxon>
        <taxon>Dikarya</taxon>
        <taxon>Ascomycota</taxon>
        <taxon>Pezizomycotina</taxon>
        <taxon>Dothideomycetes</taxon>
        <taxon>Pleosporomycetidae</taxon>
        <taxon>Pleosporales</taxon>
        <taxon>Pleosporineae</taxon>
        <taxon>Phaeosphaeriaceae</taxon>
        <taxon>Paraphoma</taxon>
    </lineage>
</organism>
<evidence type="ECO:0000313" key="1">
    <source>
        <dbReference type="EMBL" id="KAH7081071.1"/>
    </source>
</evidence>
<reference evidence="1" key="1">
    <citation type="journal article" date="2021" name="Nat. Commun.">
        <title>Genetic determinants of endophytism in the Arabidopsis root mycobiome.</title>
        <authorList>
            <person name="Mesny F."/>
            <person name="Miyauchi S."/>
            <person name="Thiergart T."/>
            <person name="Pickel B."/>
            <person name="Atanasova L."/>
            <person name="Karlsson M."/>
            <person name="Huettel B."/>
            <person name="Barry K.W."/>
            <person name="Haridas S."/>
            <person name="Chen C."/>
            <person name="Bauer D."/>
            <person name="Andreopoulos W."/>
            <person name="Pangilinan J."/>
            <person name="LaButti K."/>
            <person name="Riley R."/>
            <person name="Lipzen A."/>
            <person name="Clum A."/>
            <person name="Drula E."/>
            <person name="Henrissat B."/>
            <person name="Kohler A."/>
            <person name="Grigoriev I.V."/>
            <person name="Martin F.M."/>
            <person name="Hacquard S."/>
        </authorList>
    </citation>
    <scope>NUCLEOTIDE SEQUENCE</scope>
    <source>
        <strain evidence="1">MPI-SDFR-AT-0120</strain>
    </source>
</reference>
<name>A0A8K0R0S5_9PLEO</name>
<proteinExistence type="predicted"/>
<dbReference type="PROSITE" id="PS51257">
    <property type="entry name" value="PROKAR_LIPOPROTEIN"/>
    <property type="match status" value="1"/>
</dbReference>
<comment type="caution">
    <text evidence="1">The sequence shown here is derived from an EMBL/GenBank/DDBJ whole genome shotgun (WGS) entry which is preliminary data.</text>
</comment>
<keyword evidence="2" id="KW-1185">Reference proteome</keyword>
<accession>A0A8K0R0S5</accession>
<protein>
    <submittedName>
        <fullName evidence="1">Uncharacterized protein</fullName>
    </submittedName>
</protein>
<sequence>MAFSLLRSHLVRDLPKRSRHRRMISSTQVWAASCMMHVAAFQTAGWRQQRLVEGNERLFTDSSNVCDAIVHCTR</sequence>
<dbReference type="EMBL" id="JAGMVJ010000015">
    <property type="protein sequence ID" value="KAH7081071.1"/>
    <property type="molecule type" value="Genomic_DNA"/>
</dbReference>